<dbReference type="Gene3D" id="3.40.50.720">
    <property type="entry name" value="NAD(P)-binding Rossmann-like Domain"/>
    <property type="match status" value="1"/>
</dbReference>
<reference evidence="2 3" key="1">
    <citation type="submission" date="2024-04" db="EMBL/GenBank/DDBJ databases">
        <title>The reference genome of an endangered Asteraceae, Deinandra increscens subsp. villosa, native to the Central Coast of California.</title>
        <authorList>
            <person name="Guilliams M."/>
            <person name="Hasenstab-Lehman K."/>
            <person name="Meyer R."/>
            <person name="Mcevoy S."/>
        </authorList>
    </citation>
    <scope>NUCLEOTIDE SEQUENCE [LARGE SCALE GENOMIC DNA]</scope>
    <source>
        <tissue evidence="2">Leaf</tissue>
    </source>
</reference>
<dbReference type="EMBL" id="JBCNJP010000023">
    <property type="protein sequence ID" value="KAK9057746.1"/>
    <property type="molecule type" value="Genomic_DNA"/>
</dbReference>
<dbReference type="PANTHER" id="PTHR44375">
    <property type="entry name" value="BETA-KETOACYL-ACP REDUCTASE-LIKE PROTEIN-RELATED"/>
    <property type="match status" value="1"/>
</dbReference>
<organism evidence="2 3">
    <name type="scientific">Deinandra increscens subsp. villosa</name>
    <dbReference type="NCBI Taxonomy" id="3103831"/>
    <lineage>
        <taxon>Eukaryota</taxon>
        <taxon>Viridiplantae</taxon>
        <taxon>Streptophyta</taxon>
        <taxon>Embryophyta</taxon>
        <taxon>Tracheophyta</taxon>
        <taxon>Spermatophyta</taxon>
        <taxon>Magnoliopsida</taxon>
        <taxon>eudicotyledons</taxon>
        <taxon>Gunneridae</taxon>
        <taxon>Pentapetalae</taxon>
        <taxon>asterids</taxon>
        <taxon>campanulids</taxon>
        <taxon>Asterales</taxon>
        <taxon>Asteraceae</taxon>
        <taxon>Asteroideae</taxon>
        <taxon>Heliantheae alliance</taxon>
        <taxon>Madieae</taxon>
        <taxon>Madiinae</taxon>
        <taxon>Deinandra</taxon>
    </lineage>
</organism>
<dbReference type="PRINTS" id="PR00081">
    <property type="entry name" value="GDHRDH"/>
</dbReference>
<accession>A0AAP0CJD6</accession>
<dbReference type="Pfam" id="PF00106">
    <property type="entry name" value="adh_short"/>
    <property type="match status" value="1"/>
</dbReference>
<dbReference type="InterPro" id="IPR036291">
    <property type="entry name" value="NAD(P)-bd_dom_sf"/>
</dbReference>
<dbReference type="SUPFAM" id="SSF51735">
    <property type="entry name" value="NAD(P)-binding Rossmann-fold domains"/>
    <property type="match status" value="1"/>
</dbReference>
<proteinExistence type="inferred from homology"/>
<dbReference type="AlphaFoldDB" id="A0AAP0CJD6"/>
<dbReference type="GO" id="GO:0016616">
    <property type="term" value="F:oxidoreductase activity, acting on the CH-OH group of donors, NAD or NADP as acceptor"/>
    <property type="evidence" value="ECO:0007669"/>
    <property type="project" value="UniProtKB-ARBA"/>
</dbReference>
<dbReference type="CDD" id="cd05233">
    <property type="entry name" value="SDR_c"/>
    <property type="match status" value="1"/>
</dbReference>
<dbReference type="InterPro" id="IPR020904">
    <property type="entry name" value="Sc_DH/Rdtase_CS"/>
</dbReference>
<comment type="caution">
    <text evidence="2">The sequence shown here is derived from an EMBL/GenBank/DDBJ whole genome shotgun (WGS) entry which is preliminary data.</text>
</comment>
<dbReference type="InterPro" id="IPR002347">
    <property type="entry name" value="SDR_fam"/>
</dbReference>
<dbReference type="FunFam" id="3.40.50.720:FF:000084">
    <property type="entry name" value="Short-chain dehydrogenase reductase"/>
    <property type="match status" value="1"/>
</dbReference>
<dbReference type="PANTHER" id="PTHR44375:SF15">
    <property type="entry name" value="GLUCOSE_RIBITOL DEHYDROGENASE-RELATED"/>
    <property type="match status" value="1"/>
</dbReference>
<name>A0AAP0CJD6_9ASTR</name>
<dbReference type="PROSITE" id="PS00061">
    <property type="entry name" value="ADH_SHORT"/>
    <property type="match status" value="1"/>
</dbReference>
<sequence length="294" mass="31783">MAVSTPQVTHSELEPWRDLRGKIVMVTGASSGIGWEFCIDLARSGCRIVAAARRIDRLKALCDEINNLGISDCHPNQIQPGNDDVLAVAVELDVSADGPTIEASVVKAWDAFGRIDVLINNAGIRGPVKNSLSLSEEDWDKAFRTNLKGSWLVSKYVGQKMVGLNQGGSIINISSTAGVDRGHLPNALAYSSSKSALNTMTMVMAMELGTHKIRVNAICPGIFKSEITEELLQKKWFKNVVTKVMPLKELGVTDPGLTSLVKYLIHGSSHYVTGNIFIVDSGYTLPGVPIYSSL</sequence>
<comment type="similarity">
    <text evidence="1">Belongs to the short-chain dehydrogenases/reductases (SDR) family.</text>
</comment>
<gene>
    <name evidence="2" type="ORF">SSX86_022584</name>
</gene>
<keyword evidence="3" id="KW-1185">Reference proteome</keyword>
<evidence type="ECO:0000313" key="2">
    <source>
        <dbReference type="EMBL" id="KAK9057746.1"/>
    </source>
</evidence>
<evidence type="ECO:0000313" key="3">
    <source>
        <dbReference type="Proteomes" id="UP001408789"/>
    </source>
</evidence>
<dbReference type="PRINTS" id="PR00080">
    <property type="entry name" value="SDRFAMILY"/>
</dbReference>
<protein>
    <submittedName>
        <fullName evidence="2">Uncharacterized protein</fullName>
    </submittedName>
</protein>
<evidence type="ECO:0000256" key="1">
    <source>
        <dbReference type="RuleBase" id="RU000363"/>
    </source>
</evidence>
<dbReference type="Proteomes" id="UP001408789">
    <property type="component" value="Unassembled WGS sequence"/>
</dbReference>